<proteinExistence type="predicted"/>
<evidence type="ECO:0000256" key="1">
    <source>
        <dbReference type="SAM" id="MobiDB-lite"/>
    </source>
</evidence>
<feature type="region of interest" description="Disordered" evidence="1">
    <location>
        <begin position="56"/>
        <end position="106"/>
    </location>
</feature>
<accession>A0A4Y2AJ72</accession>
<dbReference type="Proteomes" id="UP000499080">
    <property type="component" value="Unassembled WGS sequence"/>
</dbReference>
<evidence type="ECO:0000313" key="3">
    <source>
        <dbReference type="Proteomes" id="UP000499080"/>
    </source>
</evidence>
<dbReference type="EMBL" id="BGPR01000019">
    <property type="protein sequence ID" value="GBL79677.1"/>
    <property type="molecule type" value="Genomic_DNA"/>
</dbReference>
<name>A0A4Y2AJ72_ARAVE</name>
<sequence length="106" mass="11765">MIFHDPNVKARFNYDSKQYSYQKHPGLVRIRPMHLNDSRCDSSSAEAGVLMTIADHGPTPPVGGTHNHRQSASPKHYCTMYPSGKRDPVSHPRTRSAPNGPIVGNM</sequence>
<reference evidence="2 3" key="1">
    <citation type="journal article" date="2019" name="Sci. Rep.">
        <title>Orb-weaving spider Araneus ventricosus genome elucidates the spidroin gene catalogue.</title>
        <authorList>
            <person name="Kono N."/>
            <person name="Nakamura H."/>
            <person name="Ohtoshi R."/>
            <person name="Moran D.A.P."/>
            <person name="Shinohara A."/>
            <person name="Yoshida Y."/>
            <person name="Fujiwara M."/>
            <person name="Mori M."/>
            <person name="Tomita M."/>
            <person name="Arakawa K."/>
        </authorList>
    </citation>
    <scope>NUCLEOTIDE SEQUENCE [LARGE SCALE GENOMIC DNA]</scope>
</reference>
<gene>
    <name evidence="2" type="ORF">AVEN_18217_1</name>
</gene>
<dbReference type="AlphaFoldDB" id="A0A4Y2AJ72"/>
<organism evidence="2 3">
    <name type="scientific">Araneus ventricosus</name>
    <name type="common">Orbweaver spider</name>
    <name type="synonym">Epeira ventricosa</name>
    <dbReference type="NCBI Taxonomy" id="182803"/>
    <lineage>
        <taxon>Eukaryota</taxon>
        <taxon>Metazoa</taxon>
        <taxon>Ecdysozoa</taxon>
        <taxon>Arthropoda</taxon>
        <taxon>Chelicerata</taxon>
        <taxon>Arachnida</taxon>
        <taxon>Araneae</taxon>
        <taxon>Araneomorphae</taxon>
        <taxon>Entelegynae</taxon>
        <taxon>Araneoidea</taxon>
        <taxon>Araneidae</taxon>
        <taxon>Araneus</taxon>
    </lineage>
</organism>
<comment type="caution">
    <text evidence="2">The sequence shown here is derived from an EMBL/GenBank/DDBJ whole genome shotgun (WGS) entry which is preliminary data.</text>
</comment>
<protein>
    <submittedName>
        <fullName evidence="2">Uncharacterized protein</fullName>
    </submittedName>
</protein>
<evidence type="ECO:0000313" key="2">
    <source>
        <dbReference type="EMBL" id="GBL79677.1"/>
    </source>
</evidence>
<keyword evidence="3" id="KW-1185">Reference proteome</keyword>